<dbReference type="GO" id="GO:0005524">
    <property type="term" value="F:ATP binding"/>
    <property type="evidence" value="ECO:0007669"/>
    <property type="project" value="UniProtKB-KW"/>
</dbReference>
<dbReference type="SUPFAM" id="SSF52540">
    <property type="entry name" value="P-loop containing nucleoside triphosphate hydrolases"/>
    <property type="match status" value="1"/>
</dbReference>
<dbReference type="InterPro" id="IPR015854">
    <property type="entry name" value="ABC_transpr_LolD-like"/>
</dbReference>
<keyword evidence="1" id="KW-0813">Transport</keyword>
<proteinExistence type="inferred from homology"/>
<comment type="similarity">
    <text evidence="4">Belongs to the ABC transporter superfamily. Macrolide exporter (TC 3.A.1.122) family.</text>
</comment>
<evidence type="ECO:0000313" key="7">
    <source>
        <dbReference type="Proteomes" id="UP000598271"/>
    </source>
</evidence>
<dbReference type="Gene3D" id="3.40.50.300">
    <property type="entry name" value="P-loop containing nucleotide triphosphate hydrolases"/>
    <property type="match status" value="1"/>
</dbReference>
<evidence type="ECO:0000259" key="5">
    <source>
        <dbReference type="PROSITE" id="PS50893"/>
    </source>
</evidence>
<dbReference type="InterPro" id="IPR017911">
    <property type="entry name" value="MacB-like_ATP-bd"/>
</dbReference>
<dbReference type="EMBL" id="BMXF01000001">
    <property type="protein sequence ID" value="GHB53755.1"/>
    <property type="molecule type" value="Genomic_DNA"/>
</dbReference>
<accession>A0A8J3D6N2</accession>
<evidence type="ECO:0000256" key="1">
    <source>
        <dbReference type="ARBA" id="ARBA00022448"/>
    </source>
</evidence>
<evidence type="ECO:0000256" key="2">
    <source>
        <dbReference type="ARBA" id="ARBA00022741"/>
    </source>
</evidence>
<dbReference type="RefSeq" id="WP_189562614.1">
    <property type="nucleotide sequence ID" value="NZ_BMXF01000001.1"/>
</dbReference>
<keyword evidence="3 6" id="KW-0067">ATP-binding</keyword>
<evidence type="ECO:0000256" key="3">
    <source>
        <dbReference type="ARBA" id="ARBA00022840"/>
    </source>
</evidence>
<dbReference type="PROSITE" id="PS00211">
    <property type="entry name" value="ABC_TRANSPORTER_1"/>
    <property type="match status" value="1"/>
</dbReference>
<dbReference type="GO" id="GO:0098796">
    <property type="term" value="C:membrane protein complex"/>
    <property type="evidence" value="ECO:0007669"/>
    <property type="project" value="UniProtKB-ARBA"/>
</dbReference>
<dbReference type="InterPro" id="IPR017871">
    <property type="entry name" value="ABC_transporter-like_CS"/>
</dbReference>
<dbReference type="InterPro" id="IPR003439">
    <property type="entry name" value="ABC_transporter-like_ATP-bd"/>
</dbReference>
<evidence type="ECO:0000256" key="4">
    <source>
        <dbReference type="ARBA" id="ARBA00038388"/>
    </source>
</evidence>
<dbReference type="InterPro" id="IPR027417">
    <property type="entry name" value="P-loop_NTPase"/>
</dbReference>
<dbReference type="Proteomes" id="UP000598271">
    <property type="component" value="Unassembled WGS sequence"/>
</dbReference>
<dbReference type="GO" id="GO:0005886">
    <property type="term" value="C:plasma membrane"/>
    <property type="evidence" value="ECO:0007669"/>
    <property type="project" value="TreeGrafter"/>
</dbReference>
<dbReference type="PANTHER" id="PTHR24220">
    <property type="entry name" value="IMPORT ATP-BINDING PROTEIN"/>
    <property type="match status" value="1"/>
</dbReference>
<protein>
    <submittedName>
        <fullName evidence="6">ABC transporter ATP-binding protein</fullName>
    </submittedName>
</protein>
<dbReference type="GO" id="GO:0022857">
    <property type="term" value="F:transmembrane transporter activity"/>
    <property type="evidence" value="ECO:0007669"/>
    <property type="project" value="TreeGrafter"/>
</dbReference>
<keyword evidence="2" id="KW-0547">Nucleotide-binding</keyword>
<dbReference type="SMART" id="SM00382">
    <property type="entry name" value="AAA"/>
    <property type="match status" value="1"/>
</dbReference>
<dbReference type="PROSITE" id="PS50893">
    <property type="entry name" value="ABC_TRANSPORTER_2"/>
    <property type="match status" value="1"/>
</dbReference>
<feature type="domain" description="ABC transporter" evidence="5">
    <location>
        <begin position="5"/>
        <end position="226"/>
    </location>
</feature>
<organism evidence="6 7">
    <name type="scientific">Persicitalea jodogahamensis</name>
    <dbReference type="NCBI Taxonomy" id="402147"/>
    <lineage>
        <taxon>Bacteria</taxon>
        <taxon>Pseudomonadati</taxon>
        <taxon>Bacteroidota</taxon>
        <taxon>Cytophagia</taxon>
        <taxon>Cytophagales</taxon>
        <taxon>Spirosomataceae</taxon>
        <taxon>Persicitalea</taxon>
    </lineage>
</organism>
<gene>
    <name evidence="6" type="ORF">GCM10007390_03280</name>
</gene>
<keyword evidence="7" id="KW-1185">Reference proteome</keyword>
<dbReference type="AlphaFoldDB" id="A0A8J3D6N2"/>
<dbReference type="GO" id="GO:0016887">
    <property type="term" value="F:ATP hydrolysis activity"/>
    <property type="evidence" value="ECO:0007669"/>
    <property type="project" value="InterPro"/>
</dbReference>
<sequence length="226" mass="24353">MNSILDLQSVNKTYQSGGRDLTVLDNVSFSVETGASIAIVGPSGSGKTTLLGLCAGLDRASSGSVELHGTKLNGLTENQLAALRNRYVGFIFQNFQLMPTLTAIENVMVPLELRGEKNVRPVAIDLLDKVGLADRSHHYPTQLSGGEQQRVSLARAFSNQPQILFADEPTGNLDAETSEKVIQLLFDLNQQAGTTLVLVTHDLDLAARTQRIVRIKGGKIVSDARV</sequence>
<dbReference type="Pfam" id="PF00005">
    <property type="entry name" value="ABC_tran"/>
    <property type="match status" value="1"/>
</dbReference>
<name>A0A8J3D6N2_9BACT</name>
<reference evidence="6 7" key="1">
    <citation type="journal article" date="2014" name="Int. J. Syst. Evol. Microbiol.">
        <title>Complete genome sequence of Corynebacterium casei LMG S-19264T (=DSM 44701T), isolated from a smear-ripened cheese.</title>
        <authorList>
            <consortium name="US DOE Joint Genome Institute (JGI-PGF)"/>
            <person name="Walter F."/>
            <person name="Albersmeier A."/>
            <person name="Kalinowski J."/>
            <person name="Ruckert C."/>
        </authorList>
    </citation>
    <scope>NUCLEOTIDE SEQUENCE [LARGE SCALE GENOMIC DNA]</scope>
    <source>
        <strain evidence="6 7">KCTC 12866</strain>
    </source>
</reference>
<comment type="caution">
    <text evidence="6">The sequence shown here is derived from an EMBL/GenBank/DDBJ whole genome shotgun (WGS) entry which is preliminary data.</text>
</comment>
<dbReference type="FunFam" id="3.40.50.300:FF:000032">
    <property type="entry name" value="Export ABC transporter ATP-binding protein"/>
    <property type="match status" value="1"/>
</dbReference>
<evidence type="ECO:0000313" key="6">
    <source>
        <dbReference type="EMBL" id="GHB53755.1"/>
    </source>
</evidence>
<dbReference type="CDD" id="cd03255">
    <property type="entry name" value="ABC_MJ0796_LolCDE_FtsE"/>
    <property type="match status" value="1"/>
</dbReference>
<dbReference type="InterPro" id="IPR003593">
    <property type="entry name" value="AAA+_ATPase"/>
</dbReference>